<dbReference type="Pfam" id="PF00436">
    <property type="entry name" value="SSB"/>
    <property type="match status" value="1"/>
</dbReference>
<proteinExistence type="inferred from homology"/>
<dbReference type="PIRSF" id="PIRSF002070">
    <property type="entry name" value="SSB"/>
    <property type="match status" value="1"/>
</dbReference>
<evidence type="ECO:0000256" key="2">
    <source>
        <dbReference type="HAMAP-Rule" id="MF_00984"/>
    </source>
</evidence>
<dbReference type="GO" id="GO:0009295">
    <property type="term" value="C:nucleoid"/>
    <property type="evidence" value="ECO:0007669"/>
    <property type="project" value="TreeGrafter"/>
</dbReference>
<dbReference type="InterPro" id="IPR000424">
    <property type="entry name" value="Primosome_PriB/ssb"/>
</dbReference>
<dbReference type="PROSITE" id="PS50935">
    <property type="entry name" value="SSB"/>
    <property type="match status" value="1"/>
</dbReference>
<dbReference type="PANTHER" id="PTHR10302">
    <property type="entry name" value="SINGLE-STRANDED DNA-BINDING PROTEIN"/>
    <property type="match status" value="1"/>
</dbReference>
<accession>A0A9Q5P0H3</accession>
<dbReference type="Gene3D" id="2.40.50.140">
    <property type="entry name" value="Nucleic acid-binding proteins"/>
    <property type="match status" value="1"/>
</dbReference>
<dbReference type="AlphaFoldDB" id="A0A9Q5P0H3"/>
<comment type="caution">
    <text evidence="2">Lacks conserved residue(s) required for the propagation of feature annotation.</text>
</comment>
<dbReference type="OrthoDB" id="9809878at2"/>
<organism evidence="4 5">
    <name type="scientific">Floricoccus penangensis</name>
    <dbReference type="NCBI Taxonomy" id="1859475"/>
    <lineage>
        <taxon>Bacteria</taxon>
        <taxon>Bacillati</taxon>
        <taxon>Bacillota</taxon>
        <taxon>Bacilli</taxon>
        <taxon>Lactobacillales</taxon>
        <taxon>Streptococcaceae</taxon>
        <taxon>Floricoccus</taxon>
    </lineage>
</organism>
<dbReference type="SUPFAM" id="SSF50249">
    <property type="entry name" value="Nucleic acid-binding proteins"/>
    <property type="match status" value="1"/>
</dbReference>
<name>A0A9Q5P0H3_9LACT</name>
<comment type="caution">
    <text evidence="4">The sequence shown here is derived from an EMBL/GenBank/DDBJ whole genome shotgun (WGS) entry which is preliminary data.</text>
</comment>
<evidence type="ECO:0000313" key="5">
    <source>
        <dbReference type="Proteomes" id="UP000177273"/>
    </source>
</evidence>
<gene>
    <name evidence="4" type="ORF">BG262_04815</name>
</gene>
<comment type="subunit">
    <text evidence="2">Homotetramer.</text>
</comment>
<dbReference type="NCBIfam" id="NF005579">
    <property type="entry name" value="PRK07274.1"/>
    <property type="match status" value="1"/>
</dbReference>
<keyword evidence="1 2" id="KW-0238">DNA-binding</keyword>
<dbReference type="GO" id="GO:0006260">
    <property type="term" value="P:DNA replication"/>
    <property type="evidence" value="ECO:0007669"/>
    <property type="project" value="InterPro"/>
</dbReference>
<dbReference type="CDD" id="cd04496">
    <property type="entry name" value="SSB_OBF"/>
    <property type="match status" value="1"/>
</dbReference>
<dbReference type="InterPro" id="IPR012340">
    <property type="entry name" value="NA-bd_OB-fold"/>
</dbReference>
<dbReference type="NCBIfam" id="TIGR00621">
    <property type="entry name" value="ssb"/>
    <property type="match status" value="1"/>
</dbReference>
<evidence type="ECO:0000313" key="4">
    <source>
        <dbReference type="EMBL" id="OFI46340.1"/>
    </source>
</evidence>
<evidence type="ECO:0000256" key="3">
    <source>
        <dbReference type="PIRNR" id="PIRNR002070"/>
    </source>
</evidence>
<protein>
    <recommendedName>
        <fullName evidence="2 3">Single-stranded DNA-binding protein</fullName>
        <shortName evidence="2">SSB</shortName>
    </recommendedName>
</protein>
<keyword evidence="5" id="KW-1185">Reference proteome</keyword>
<dbReference type="GO" id="GO:0003697">
    <property type="term" value="F:single-stranded DNA binding"/>
    <property type="evidence" value="ECO:0007669"/>
    <property type="project" value="UniProtKB-UniRule"/>
</dbReference>
<evidence type="ECO:0000256" key="1">
    <source>
        <dbReference type="ARBA" id="ARBA00023125"/>
    </source>
</evidence>
<reference evidence="5" key="1">
    <citation type="submission" date="2016-09" db="EMBL/GenBank/DDBJ databases">
        <title>Draft genome sequence of a novel species of the family Streptococcaceae isolated from flowers.</title>
        <authorList>
            <person name="Chuah L.-O."/>
            <person name="Yap K.-P."/>
            <person name="Thong K.L."/>
            <person name="Liong M.T."/>
            <person name="Ahmad R."/>
            <person name="Rusul G."/>
        </authorList>
    </citation>
    <scope>NUCLEOTIDE SEQUENCE [LARGE SCALE GENOMIC DNA]</scope>
    <source>
        <strain evidence="5">HibF3</strain>
    </source>
</reference>
<dbReference type="HAMAP" id="MF_00984">
    <property type="entry name" value="SSB"/>
    <property type="match status" value="1"/>
</dbReference>
<dbReference type="EMBL" id="MKIQ01000028">
    <property type="protein sequence ID" value="OFI46340.1"/>
    <property type="molecule type" value="Genomic_DNA"/>
</dbReference>
<dbReference type="RefSeq" id="WP_070788277.1">
    <property type="nucleotide sequence ID" value="NZ_MKIQ01000028.1"/>
</dbReference>
<dbReference type="PANTHER" id="PTHR10302:SF27">
    <property type="entry name" value="SINGLE-STRANDED DNA-BINDING PROTEIN"/>
    <property type="match status" value="1"/>
</dbReference>
<dbReference type="InterPro" id="IPR011344">
    <property type="entry name" value="ssDNA-bd"/>
</dbReference>
<dbReference type="Proteomes" id="UP000177273">
    <property type="component" value="Unassembled WGS sequence"/>
</dbReference>
<sequence>MNKTMLIGRLTDTPKLKKTPTDKNFTRFIVAVNRKFKNSEGEKEADFISVIAWGKLAELLSSYGKKGALLSLEGEVRTSSYTDKQDQKRYQTEILCTAFELLESRAAQALRENNYDTTDLILEEEEMPF</sequence>